<evidence type="ECO:0000313" key="4">
    <source>
        <dbReference type="Proteomes" id="UP001151760"/>
    </source>
</evidence>
<dbReference type="EMBL" id="BQNB010017474">
    <property type="protein sequence ID" value="GJT63608.1"/>
    <property type="molecule type" value="Genomic_DNA"/>
</dbReference>
<keyword evidence="1" id="KW-0175">Coiled coil</keyword>
<name>A0ABQ5FKV2_9ASTR</name>
<gene>
    <name evidence="3" type="ORF">Tco_1015088</name>
</gene>
<evidence type="ECO:0000313" key="3">
    <source>
        <dbReference type="EMBL" id="GJT63608.1"/>
    </source>
</evidence>
<feature type="coiled-coil region" evidence="1">
    <location>
        <begin position="199"/>
        <end position="268"/>
    </location>
</feature>
<proteinExistence type="predicted"/>
<feature type="compositionally biased region" description="Pro residues" evidence="2">
    <location>
        <begin position="9"/>
        <end position="18"/>
    </location>
</feature>
<comment type="caution">
    <text evidence="3">The sequence shown here is derived from an EMBL/GenBank/DDBJ whole genome shotgun (WGS) entry which is preliminary data.</text>
</comment>
<feature type="compositionally biased region" description="Polar residues" evidence="2">
    <location>
        <begin position="372"/>
        <end position="382"/>
    </location>
</feature>
<protein>
    <submittedName>
        <fullName evidence="3">Uncharacterized protein</fullName>
    </submittedName>
</protein>
<reference evidence="3" key="1">
    <citation type="journal article" date="2022" name="Int. J. Mol. Sci.">
        <title>Draft Genome of Tanacetum Coccineum: Genomic Comparison of Closely Related Tanacetum-Family Plants.</title>
        <authorList>
            <person name="Yamashiro T."/>
            <person name="Shiraishi A."/>
            <person name="Nakayama K."/>
            <person name="Satake H."/>
        </authorList>
    </citation>
    <scope>NUCLEOTIDE SEQUENCE</scope>
</reference>
<feature type="compositionally biased region" description="Acidic residues" evidence="2">
    <location>
        <begin position="411"/>
        <end position="421"/>
    </location>
</feature>
<reference evidence="3" key="2">
    <citation type="submission" date="2022-01" db="EMBL/GenBank/DDBJ databases">
        <authorList>
            <person name="Yamashiro T."/>
            <person name="Shiraishi A."/>
            <person name="Satake H."/>
            <person name="Nakayama K."/>
        </authorList>
    </citation>
    <scope>NUCLEOTIDE SEQUENCE</scope>
</reference>
<accession>A0ABQ5FKV2</accession>
<feature type="region of interest" description="Disordered" evidence="2">
    <location>
        <begin position="1"/>
        <end position="27"/>
    </location>
</feature>
<organism evidence="3 4">
    <name type="scientific">Tanacetum coccineum</name>
    <dbReference type="NCBI Taxonomy" id="301880"/>
    <lineage>
        <taxon>Eukaryota</taxon>
        <taxon>Viridiplantae</taxon>
        <taxon>Streptophyta</taxon>
        <taxon>Embryophyta</taxon>
        <taxon>Tracheophyta</taxon>
        <taxon>Spermatophyta</taxon>
        <taxon>Magnoliopsida</taxon>
        <taxon>eudicotyledons</taxon>
        <taxon>Gunneridae</taxon>
        <taxon>Pentapetalae</taxon>
        <taxon>asterids</taxon>
        <taxon>campanulids</taxon>
        <taxon>Asterales</taxon>
        <taxon>Asteraceae</taxon>
        <taxon>Asteroideae</taxon>
        <taxon>Anthemideae</taxon>
        <taxon>Anthemidinae</taxon>
        <taxon>Tanacetum</taxon>
    </lineage>
</organism>
<keyword evidence="4" id="KW-1185">Reference proteome</keyword>
<dbReference type="Proteomes" id="UP001151760">
    <property type="component" value="Unassembled WGS sequence"/>
</dbReference>
<sequence>MAGSDDDIPPPPPPPPTPQTQTRTQQAPHIVSTIKLPILKKGEYDIWAMKMEHYFGPSVYPIGKSFKEAMGLFQSLLSQLEIHGAGVSTEDANQKFLKVYYLLPGLKVFESDVKGFTASSSSTQNVAFVLNNTSSTNDVAMISMKMKKFYKKTDPKGIKIVGGEMLGTLGIKIKTMGEDLVNRGNLKLWEQLGDASIEIHAYTQALKKVEAQLVAHQQSQLWYEEKIRFMKINLDDKTDVLTYHKKQLAEAEKEKEELKAKVEKWHNSSKNLNILLNSQMCAREKAGPGYGYQMNKGVLSYENEVFQSVFVSRTSDIEDSPINDRYAEGMHAVPPPMTRIFIPFGPDKEIDDLKFTYGLKQSKPSESDARTSDFNSCESNSSEETHESMPEPVVNEPKVVSQPKVWSDAPIIEEYESDSDEEHVSVPSKE</sequence>
<evidence type="ECO:0000256" key="1">
    <source>
        <dbReference type="SAM" id="Coils"/>
    </source>
</evidence>
<feature type="region of interest" description="Disordered" evidence="2">
    <location>
        <begin position="361"/>
        <end position="430"/>
    </location>
</feature>
<evidence type="ECO:0000256" key="2">
    <source>
        <dbReference type="SAM" id="MobiDB-lite"/>
    </source>
</evidence>